<comment type="caution">
    <text evidence="1">The sequence shown here is derived from an EMBL/GenBank/DDBJ whole genome shotgun (WGS) entry which is preliminary data.</text>
</comment>
<evidence type="ECO:0000313" key="2">
    <source>
        <dbReference type="Proteomes" id="UP001234202"/>
    </source>
</evidence>
<evidence type="ECO:0000313" key="1">
    <source>
        <dbReference type="EMBL" id="KAJ9124694.1"/>
    </source>
</evidence>
<keyword evidence="2" id="KW-1185">Reference proteome</keyword>
<name>A0ACC2XMV9_9TREE</name>
<reference evidence="1" key="1">
    <citation type="submission" date="2023-04" db="EMBL/GenBank/DDBJ databases">
        <title>Draft Genome sequencing of Naganishia species isolated from polar environments using Oxford Nanopore Technology.</title>
        <authorList>
            <person name="Leo P."/>
            <person name="Venkateswaran K."/>
        </authorList>
    </citation>
    <scope>NUCLEOTIDE SEQUENCE</scope>
    <source>
        <strain evidence="1">DBVPG 5303</strain>
    </source>
</reference>
<organism evidence="1 2">
    <name type="scientific">Naganishia onofrii</name>
    <dbReference type="NCBI Taxonomy" id="1851511"/>
    <lineage>
        <taxon>Eukaryota</taxon>
        <taxon>Fungi</taxon>
        <taxon>Dikarya</taxon>
        <taxon>Basidiomycota</taxon>
        <taxon>Agaricomycotina</taxon>
        <taxon>Tremellomycetes</taxon>
        <taxon>Filobasidiales</taxon>
        <taxon>Filobasidiaceae</taxon>
        <taxon>Naganishia</taxon>
    </lineage>
</organism>
<protein>
    <submittedName>
        <fullName evidence="1">Uncharacterized protein</fullName>
    </submittedName>
</protein>
<proteinExistence type="predicted"/>
<sequence>MSLFAGTSFLAGSNDKKTSTEQDSASNTASALTIPGYTPQEQTSDVNKHEEQAGKVSSASSGSASGTGQAAWSAALRFAPAAASRRKPVAKPATAGFAPVRIATTSTSFSAAPSITAAPVIHKSTTSANISAQPSIPGLHPIPGPSNFNSVDTTNNEPGADQTADGNGKKIFRPPSMTLDVSQGQSQNDAFANATGGRKRGAPGSGLGGPNKKKKWKKNKKLFEMPQHIFIPDEPYNPAKPNDLQEYRDYRKAKREERKARAQAERDEERRHREGSEKSYYSEDEEDDYSEEEAPRRDAPRAFAPPSSLYAPLPDAAVQSASGQPPAPFSAVHPQAEEQQRVPPGFTAPSVSMSAYAPSFQPQSIPPPSAPPVAIRRSETADEVYARRLAMSSGVAPVTQFQPPPPPNFSTNAPSFVGSVSQGPPSGFVKSVQSIDSGASISQPPPAFVQTTSVVDLTRSDTPPPPPPAPATAAASAGSTQDDTFRKALEARRLAAEAIAKRLAATFPKPVETGPGIGEYVGSDDAGKAGVVEPKVLDTSGMDAVDVVDLLARQVEQGANGSAPTE</sequence>
<dbReference type="Proteomes" id="UP001234202">
    <property type="component" value="Unassembled WGS sequence"/>
</dbReference>
<dbReference type="EMBL" id="JASBWV010000009">
    <property type="protein sequence ID" value="KAJ9124694.1"/>
    <property type="molecule type" value="Genomic_DNA"/>
</dbReference>
<accession>A0ACC2XMV9</accession>
<gene>
    <name evidence="1" type="ORF">QFC24_003061</name>
</gene>